<proteinExistence type="predicted"/>
<name>A0ABY5DUK1_9ACTN</name>
<dbReference type="EMBL" id="CP098502">
    <property type="protein sequence ID" value="UTI64762.1"/>
    <property type="molecule type" value="Genomic_DNA"/>
</dbReference>
<reference evidence="2 3" key="1">
    <citation type="submission" date="2022-06" db="EMBL/GenBank/DDBJ databases">
        <title>Paraconexibacter antarcticus.</title>
        <authorList>
            <person name="Kim C.S."/>
        </authorList>
    </citation>
    <scope>NUCLEOTIDE SEQUENCE [LARGE SCALE GENOMIC DNA]</scope>
    <source>
        <strain evidence="2 3">02-257</strain>
    </source>
</reference>
<sequence>MFRSLVLASATAALVAVAPSSALAASPPGVSTGGASKVTSTSAHVSGAINPRGQGTTYSFQYGTTTNYGGSTPVASAGAGTKAITVGADLGGLQGAKTYHYRLVASSPGGVVSGSDRTFKTDKVPLSLSLVATPDPVRYGAAVTLGGTLAGTGGGGQTVQLQLNPFPYTGGFMNAAISPVVTGGAGNFTMVLAGLTANAQARVVTKTGKAVTSPTIMLGVSPVVRTAVSTRHPRRGRFVRFAGTVSPSFVPAQVAIQRLSSKGAWITVAGNVTRAYKADRSRYAKSARVRSAGTYRVFVGLLNSQFAGAVGPSIRISPR</sequence>
<dbReference type="InterPro" id="IPR013783">
    <property type="entry name" value="Ig-like_fold"/>
</dbReference>
<feature type="chain" id="PRO_5046407560" description="Fibronectin type-III domain-containing protein" evidence="1">
    <location>
        <begin position="25"/>
        <end position="319"/>
    </location>
</feature>
<gene>
    <name evidence="2" type="ORF">NBH00_00800</name>
</gene>
<evidence type="ECO:0000256" key="1">
    <source>
        <dbReference type="SAM" id="SignalP"/>
    </source>
</evidence>
<dbReference type="Proteomes" id="UP001056035">
    <property type="component" value="Chromosome"/>
</dbReference>
<accession>A0ABY5DUK1</accession>
<dbReference type="Gene3D" id="2.60.40.10">
    <property type="entry name" value="Immunoglobulins"/>
    <property type="match status" value="1"/>
</dbReference>
<evidence type="ECO:0000313" key="3">
    <source>
        <dbReference type="Proteomes" id="UP001056035"/>
    </source>
</evidence>
<protein>
    <recommendedName>
        <fullName evidence="4">Fibronectin type-III domain-containing protein</fullName>
    </recommendedName>
</protein>
<evidence type="ECO:0008006" key="4">
    <source>
        <dbReference type="Google" id="ProtNLM"/>
    </source>
</evidence>
<keyword evidence="1" id="KW-0732">Signal</keyword>
<dbReference type="RefSeq" id="WP_254571460.1">
    <property type="nucleotide sequence ID" value="NZ_CP098502.1"/>
</dbReference>
<evidence type="ECO:0000313" key="2">
    <source>
        <dbReference type="EMBL" id="UTI64762.1"/>
    </source>
</evidence>
<keyword evidence="3" id="KW-1185">Reference proteome</keyword>
<organism evidence="2 3">
    <name type="scientific">Paraconexibacter antarcticus</name>
    <dbReference type="NCBI Taxonomy" id="2949664"/>
    <lineage>
        <taxon>Bacteria</taxon>
        <taxon>Bacillati</taxon>
        <taxon>Actinomycetota</taxon>
        <taxon>Thermoleophilia</taxon>
        <taxon>Solirubrobacterales</taxon>
        <taxon>Paraconexibacteraceae</taxon>
        <taxon>Paraconexibacter</taxon>
    </lineage>
</organism>
<feature type="signal peptide" evidence="1">
    <location>
        <begin position="1"/>
        <end position="24"/>
    </location>
</feature>